<keyword evidence="3" id="KW-1185">Reference proteome</keyword>
<protein>
    <submittedName>
        <fullName evidence="2">Uncharacterized protein</fullName>
    </submittedName>
</protein>
<gene>
    <name evidence="2" type="ORF">HDA41_006572</name>
</gene>
<proteinExistence type="predicted"/>
<evidence type="ECO:0000256" key="1">
    <source>
        <dbReference type="SAM" id="MobiDB-lite"/>
    </source>
</evidence>
<evidence type="ECO:0000313" key="3">
    <source>
        <dbReference type="Proteomes" id="UP000590647"/>
    </source>
</evidence>
<reference evidence="2 3" key="1">
    <citation type="submission" date="2020-08" db="EMBL/GenBank/DDBJ databases">
        <title>Sequencing the genomes of 1000 actinobacteria strains.</title>
        <authorList>
            <person name="Klenk H.-P."/>
        </authorList>
    </citation>
    <scope>NUCLEOTIDE SEQUENCE [LARGE SCALE GENOMIC DNA]</scope>
    <source>
        <strain evidence="2 3">DSM 40084</strain>
    </source>
</reference>
<organism evidence="2 3">
    <name type="scientific">Streptomyces caelestis</name>
    <dbReference type="NCBI Taxonomy" id="36816"/>
    <lineage>
        <taxon>Bacteria</taxon>
        <taxon>Bacillati</taxon>
        <taxon>Actinomycetota</taxon>
        <taxon>Actinomycetes</taxon>
        <taxon>Kitasatosporales</taxon>
        <taxon>Streptomycetaceae</taxon>
        <taxon>Streptomyces</taxon>
    </lineage>
</organism>
<name>A0A7W9HB02_9ACTN</name>
<dbReference type="AlphaFoldDB" id="A0A7W9HB02"/>
<feature type="region of interest" description="Disordered" evidence="1">
    <location>
        <begin position="1"/>
        <end position="20"/>
    </location>
</feature>
<comment type="caution">
    <text evidence="2">The sequence shown here is derived from an EMBL/GenBank/DDBJ whole genome shotgun (WGS) entry which is preliminary data.</text>
</comment>
<dbReference type="EMBL" id="JACHNE010000001">
    <property type="protein sequence ID" value="MBB5798608.1"/>
    <property type="molecule type" value="Genomic_DNA"/>
</dbReference>
<sequence length="84" mass="8974">MTAPAPTAHPVDPRTLLSGPEHRTFRPLLCWLASMNRAEKAHPQVSRWGVPALCAAFGLPSLMDAADGPGVPGVGNCCRFTEHE</sequence>
<accession>A0A7W9HB02</accession>
<evidence type="ECO:0000313" key="2">
    <source>
        <dbReference type="EMBL" id="MBB5798608.1"/>
    </source>
</evidence>
<dbReference type="Proteomes" id="UP000590647">
    <property type="component" value="Unassembled WGS sequence"/>
</dbReference>